<sequence>MVFHGFIFSRLEKMVPGRYATTIAFIGTAIIFGAYHYRLGGAGLLNALIVGAVYLGLFLFNKRNLWYPIFGHGVYNTIVITLIYHVYILVQPVNGIKMTVRAQPGHNTFR</sequence>
<reference evidence="1" key="1">
    <citation type="submission" date="2024-09" db="EMBL/GenBank/DDBJ databases">
        <authorList>
            <person name="Liu J."/>
        </authorList>
    </citation>
    <scope>NUCLEOTIDE SEQUENCE</scope>
    <source>
        <strain evidence="1">NBU2967</strain>
    </source>
</reference>
<protein>
    <submittedName>
        <fullName evidence="1">CPBP family intramembrane glutamic endopeptidase</fullName>
        <ecNumber evidence="1">3.4.-.-</ecNumber>
    </submittedName>
</protein>
<proteinExistence type="predicted"/>
<name>A0ACC7LQQ5_9FLAO</name>
<keyword evidence="1" id="KW-0378">Hydrolase</keyword>
<organism evidence="1 2">
    <name type="scientific">Meishania litoralis</name>
    <dbReference type="NCBI Taxonomy" id="3434685"/>
    <lineage>
        <taxon>Bacteria</taxon>
        <taxon>Pseudomonadati</taxon>
        <taxon>Bacteroidota</taxon>
        <taxon>Flavobacteriia</taxon>
        <taxon>Flavobacteriales</taxon>
        <taxon>Flavobacteriaceae</taxon>
        <taxon>Meishania</taxon>
    </lineage>
</organism>
<evidence type="ECO:0000313" key="2">
    <source>
        <dbReference type="Proteomes" id="UP001595191"/>
    </source>
</evidence>
<gene>
    <name evidence="1" type="ORF">ACEZ3G_12745</name>
</gene>
<dbReference type="EMBL" id="JBHFPV010000002">
    <property type="protein sequence ID" value="MFH6604352.1"/>
    <property type="molecule type" value="Genomic_DNA"/>
</dbReference>
<keyword evidence="2" id="KW-1185">Reference proteome</keyword>
<comment type="caution">
    <text evidence="1">The sequence shown here is derived from an EMBL/GenBank/DDBJ whole genome shotgun (WGS) entry which is preliminary data.</text>
</comment>
<accession>A0ACC7LQQ5</accession>
<dbReference type="Proteomes" id="UP001595191">
    <property type="component" value="Unassembled WGS sequence"/>
</dbReference>
<evidence type="ECO:0000313" key="1">
    <source>
        <dbReference type="EMBL" id="MFH6604352.1"/>
    </source>
</evidence>
<dbReference type="EC" id="3.4.-.-" evidence="1"/>